<dbReference type="InterPro" id="IPR041525">
    <property type="entry name" value="N/Namide_PRibTrfase"/>
</dbReference>
<protein>
    <recommendedName>
        <fullName evidence="3 10">Nicotinate phosphoribosyltransferase</fullName>
        <ecNumber evidence="3 10">6.3.4.21</ecNumber>
    </recommendedName>
</protein>
<dbReference type="SUPFAM" id="SSF51690">
    <property type="entry name" value="Nicotinate/Quinolinate PRTase C-terminal domain-like"/>
    <property type="match status" value="1"/>
</dbReference>
<dbReference type="GO" id="GO:0005829">
    <property type="term" value="C:cytosol"/>
    <property type="evidence" value="ECO:0007669"/>
    <property type="project" value="TreeGrafter"/>
</dbReference>
<comment type="caution">
    <text evidence="14">The sequence shown here is derived from an EMBL/GenBank/DDBJ whole genome shotgun (WGS) entry which is preliminary data.</text>
</comment>
<evidence type="ECO:0000256" key="4">
    <source>
        <dbReference type="ARBA" id="ARBA00022553"/>
    </source>
</evidence>
<dbReference type="Proteomes" id="UP000053237">
    <property type="component" value="Unassembled WGS sequence"/>
</dbReference>
<dbReference type="InterPro" id="IPR013785">
    <property type="entry name" value="Aldolase_TIM"/>
</dbReference>
<dbReference type="PANTHER" id="PTHR11098">
    <property type="entry name" value="NICOTINATE PHOSPHORIBOSYLTRANSFERASE"/>
    <property type="match status" value="1"/>
</dbReference>
<comment type="catalytic activity">
    <reaction evidence="9 10">
        <text>5-phospho-alpha-D-ribose 1-diphosphate + nicotinate + ATP + H2O = nicotinate beta-D-ribonucleotide + ADP + phosphate + diphosphate</text>
        <dbReference type="Rhea" id="RHEA:36163"/>
        <dbReference type="ChEBI" id="CHEBI:15377"/>
        <dbReference type="ChEBI" id="CHEBI:30616"/>
        <dbReference type="ChEBI" id="CHEBI:32544"/>
        <dbReference type="ChEBI" id="CHEBI:33019"/>
        <dbReference type="ChEBI" id="CHEBI:43474"/>
        <dbReference type="ChEBI" id="CHEBI:57502"/>
        <dbReference type="ChEBI" id="CHEBI:58017"/>
        <dbReference type="ChEBI" id="CHEBI:456216"/>
        <dbReference type="EC" id="6.3.4.21"/>
    </reaction>
</comment>
<dbReference type="Pfam" id="PF17956">
    <property type="entry name" value="NAPRTase_C"/>
    <property type="match status" value="1"/>
</dbReference>
<evidence type="ECO:0000259" key="12">
    <source>
        <dbReference type="Pfam" id="PF17767"/>
    </source>
</evidence>
<dbReference type="GO" id="GO:0034355">
    <property type="term" value="P:NAD+ biosynthetic process via the salvage pathway"/>
    <property type="evidence" value="ECO:0007669"/>
    <property type="project" value="TreeGrafter"/>
</dbReference>
<dbReference type="SUPFAM" id="SSF54675">
    <property type="entry name" value="Nicotinate/Quinolinate PRTase N-terminal domain-like"/>
    <property type="match status" value="1"/>
</dbReference>
<dbReference type="GO" id="GO:0016740">
    <property type="term" value="F:transferase activity"/>
    <property type="evidence" value="ECO:0007669"/>
    <property type="project" value="UniProtKB-KW"/>
</dbReference>
<keyword evidence="4" id="KW-0597">Phosphoprotein</keyword>
<dbReference type="EMBL" id="CAIX01000200">
    <property type="protein sequence ID" value="CCI48029.1"/>
    <property type="molecule type" value="Genomic_DNA"/>
</dbReference>
<dbReference type="InParanoid" id="A0A024GMU1"/>
<dbReference type="NCBIfam" id="TIGR01513">
    <property type="entry name" value="NAPRTase_put"/>
    <property type="match status" value="1"/>
</dbReference>
<evidence type="ECO:0000313" key="15">
    <source>
        <dbReference type="Proteomes" id="UP000053237"/>
    </source>
</evidence>
<sequence>MSEQKRVFIPTNSLVSPMLTDLYQITMVYAYWKEKRHNDIAVFDLFFRKNPFNGEYTVFAGLEEALALIENFKFSESDIAYLQGLFPRIEIEFFDWLATLDCSGIKVCAVKEGTIVFPRVPVIRVEGDLAVGQLLETPLLNLLNYASLVTTNATRFLKAAGPNVELIEFGLRRAQGPDGGLSASRYAYMAGFAGTSNVLAGKLHNIPVKGTNAHAFIQAHMSLDQVEEAMVDGTKITGIVLKYRRELEYMRTNNGELAAFISYAVAFPNAFLTLVDTYDTMASGIPNFICVALALHELGYQAIGIRLDSGDLSYLSRWTRAEFVAIGDRYDISYFKHLNITASNDINEAVLNSLNEQGHEINTYGIGTHLVTCQAQPALGMVYKLVEINGSARIKLSEDVAKVTIPGAKTAFRLLGANGKPILDVMVGSKEPSPTAGRRMLCRHPFDELRRAYVTPSKTILLHELVWDGVNGGLIADLPTLQQRREYVWQQFQLIREDVVRSLNPTPYKVSVSSDLYDFIHDMWLHEYPVHDLH</sequence>
<comment type="PTM">
    <text evidence="10">Transiently phosphorylated on a His residue during the reaction cycle. Phosphorylation strongly increases the affinity for substrates and increases the rate of nicotinate D-ribonucleotide production. Dephosphorylation regenerates the low-affinity form of the enzyme, leading to product release.</text>
</comment>
<dbReference type="InterPro" id="IPR007229">
    <property type="entry name" value="Nic_PRibTrfase-Fam"/>
</dbReference>
<evidence type="ECO:0000256" key="3">
    <source>
        <dbReference type="ARBA" id="ARBA00013236"/>
    </source>
</evidence>
<dbReference type="InterPro" id="IPR006405">
    <property type="entry name" value="Nic_PRibTrfase_pncB"/>
</dbReference>
<dbReference type="GO" id="GO:0004516">
    <property type="term" value="F:nicotinate phosphoribosyltransferase activity"/>
    <property type="evidence" value="ECO:0007669"/>
    <property type="project" value="UniProtKB-UniRule"/>
</dbReference>
<dbReference type="Pfam" id="PF04095">
    <property type="entry name" value="NAPRTase"/>
    <property type="match status" value="1"/>
</dbReference>
<dbReference type="PANTHER" id="PTHR11098:SF1">
    <property type="entry name" value="NICOTINATE PHOSPHORIBOSYLTRANSFERASE"/>
    <property type="match status" value="1"/>
</dbReference>
<name>A0A024GMU1_9STRA</name>
<evidence type="ECO:0000259" key="11">
    <source>
        <dbReference type="Pfam" id="PF04095"/>
    </source>
</evidence>
<comment type="pathway">
    <text evidence="1 10">Cofactor biosynthesis; NAD(+) biosynthesis; nicotinate D-ribonucleotide from nicotinate: step 1/1.</text>
</comment>
<comment type="function">
    <text evidence="8">Catalyzes the first step in the biosynthesis of NAD from nicotinic acid, the ATP-dependent synthesis of beta-nicotinate D-ribonucleotide from nicotinate and 5-phospho-D-ribose 1-phosphate. Helps prevent cellular oxidative stress via its role in NAD biosynthesis.</text>
</comment>
<dbReference type="Gene3D" id="3.20.140.10">
    <property type="entry name" value="nicotinate phosphoribosyltransferase"/>
    <property type="match status" value="1"/>
</dbReference>
<evidence type="ECO:0000256" key="2">
    <source>
        <dbReference type="ARBA" id="ARBA00010897"/>
    </source>
</evidence>
<feature type="domain" description="Nicotinate phosphoribosyltransferase C-terminal" evidence="13">
    <location>
        <begin position="409"/>
        <end position="519"/>
    </location>
</feature>
<evidence type="ECO:0000259" key="13">
    <source>
        <dbReference type="Pfam" id="PF17956"/>
    </source>
</evidence>
<dbReference type="InterPro" id="IPR041619">
    <property type="entry name" value="NAPRTase_C"/>
</dbReference>
<evidence type="ECO:0000256" key="5">
    <source>
        <dbReference type="ARBA" id="ARBA00022598"/>
    </source>
</evidence>
<feature type="domain" description="Nicotinate/nicotinamide phosphoribosyltransferase" evidence="11">
    <location>
        <begin position="166"/>
        <end position="402"/>
    </location>
</feature>
<gene>
    <name evidence="14" type="ORF">BN9_090720</name>
</gene>
<dbReference type="CDD" id="cd01570">
    <property type="entry name" value="NAPRTase_A"/>
    <property type="match status" value="1"/>
</dbReference>
<keyword evidence="5 10" id="KW-0436">Ligase</keyword>
<dbReference type="UniPathway" id="UPA00253">
    <property type="reaction ID" value="UER00457"/>
</dbReference>
<comment type="similarity">
    <text evidence="2 10">Belongs to the NAPRTase family.</text>
</comment>
<keyword evidence="15" id="KW-1185">Reference proteome</keyword>
<accession>A0A024GMU1</accession>
<feature type="domain" description="Nicotinate phosphoribosyltransferase N-terminal" evidence="12">
    <location>
        <begin position="18"/>
        <end position="144"/>
    </location>
</feature>
<evidence type="ECO:0000256" key="1">
    <source>
        <dbReference type="ARBA" id="ARBA00004952"/>
    </source>
</evidence>
<proteinExistence type="inferred from homology"/>
<evidence type="ECO:0000256" key="7">
    <source>
        <dbReference type="ARBA" id="ARBA00022679"/>
    </source>
</evidence>
<keyword evidence="6 10" id="KW-0662">Pyridine nucleotide biosynthesis</keyword>
<dbReference type="FunFam" id="3.20.140.10:FF:000018">
    <property type="entry name" value="Nicotinate phosphoribosyltransferase"/>
    <property type="match status" value="1"/>
</dbReference>
<dbReference type="AlphaFoldDB" id="A0A024GMU1"/>
<evidence type="ECO:0000256" key="6">
    <source>
        <dbReference type="ARBA" id="ARBA00022642"/>
    </source>
</evidence>
<dbReference type="Gene3D" id="3.20.20.70">
    <property type="entry name" value="Aldolase class I"/>
    <property type="match status" value="1"/>
</dbReference>
<dbReference type="FunFam" id="3.20.140.10:FF:000006">
    <property type="entry name" value="Nicotinate phosphoribosyltransferase"/>
    <property type="match status" value="1"/>
</dbReference>
<evidence type="ECO:0000313" key="14">
    <source>
        <dbReference type="EMBL" id="CCI48029.1"/>
    </source>
</evidence>
<dbReference type="OrthoDB" id="193380at2759"/>
<keyword evidence="7 10" id="KW-0808">Transferase</keyword>
<dbReference type="PIRSF" id="PIRSF000484">
    <property type="entry name" value="NAPRT"/>
    <property type="match status" value="1"/>
</dbReference>
<dbReference type="InterPro" id="IPR040727">
    <property type="entry name" value="NAPRTase_N"/>
</dbReference>
<dbReference type="FunCoup" id="A0A024GMU1">
    <property type="interactions" value="50"/>
</dbReference>
<evidence type="ECO:0000256" key="8">
    <source>
        <dbReference type="ARBA" id="ARBA00023426"/>
    </source>
</evidence>
<dbReference type="InterPro" id="IPR036068">
    <property type="entry name" value="Nicotinate_pribotase-like_C"/>
</dbReference>
<evidence type="ECO:0000256" key="10">
    <source>
        <dbReference type="RuleBase" id="RU365100"/>
    </source>
</evidence>
<reference evidence="14 15" key="1">
    <citation type="submission" date="2012-05" db="EMBL/GenBank/DDBJ databases">
        <title>Recombination and specialization in a pathogen metapopulation.</title>
        <authorList>
            <person name="Gardiner A."/>
            <person name="Kemen E."/>
            <person name="Schultz-Larsen T."/>
            <person name="MacLean D."/>
            <person name="Van Oosterhout C."/>
            <person name="Jones J.D.G."/>
        </authorList>
    </citation>
    <scope>NUCLEOTIDE SEQUENCE [LARGE SCALE GENOMIC DNA]</scope>
    <source>
        <strain evidence="14 15">Ac Nc2</strain>
    </source>
</reference>
<organism evidence="14 15">
    <name type="scientific">Albugo candida</name>
    <dbReference type="NCBI Taxonomy" id="65357"/>
    <lineage>
        <taxon>Eukaryota</taxon>
        <taxon>Sar</taxon>
        <taxon>Stramenopiles</taxon>
        <taxon>Oomycota</taxon>
        <taxon>Peronosporomycetes</taxon>
        <taxon>Albuginales</taxon>
        <taxon>Albuginaceae</taxon>
        <taxon>Albugo</taxon>
    </lineage>
</organism>
<dbReference type="Pfam" id="PF17767">
    <property type="entry name" value="NAPRTase_N"/>
    <property type="match status" value="1"/>
</dbReference>
<dbReference type="EC" id="6.3.4.21" evidence="3 10"/>
<evidence type="ECO:0000256" key="9">
    <source>
        <dbReference type="ARBA" id="ARBA00048668"/>
    </source>
</evidence>
<dbReference type="STRING" id="65357.A0A024GMU1"/>